<dbReference type="Pfam" id="PF25787">
    <property type="entry name" value="HTH_SB"/>
    <property type="match status" value="1"/>
</dbReference>
<keyword evidence="3" id="KW-1185">Reference proteome</keyword>
<dbReference type="InterPro" id="IPR036388">
    <property type="entry name" value="WH-like_DNA-bd_sf"/>
</dbReference>
<dbReference type="Proteomes" id="UP000694891">
    <property type="component" value="Unplaced"/>
</dbReference>
<name>A0A9Y4N5J3_9TELE</name>
<evidence type="ECO:0000313" key="4">
    <source>
        <dbReference type="RefSeq" id="XP_008294686.1"/>
    </source>
</evidence>
<evidence type="ECO:0000259" key="2">
    <source>
        <dbReference type="Pfam" id="PF25787"/>
    </source>
</evidence>
<gene>
    <name evidence="4" type="primary">LOC103368185</name>
</gene>
<sequence>MMPRSKETPEHMRNKVIDIHQSGKGYKAIAKALGLQRTTVRAIIHKWRKHGTVVNLHRSGRPNKISSRARQHLVQEDTKEPRPTSEEPKASLASVKASQVSAEPTDNIEGDPDQDKIQTESNTVPDVGPKAGSSSSDNEEDPVVDHVSAGPTDVRGGDPDHETLAASDYNTVDDDDDGDNTDSSSSDSEATDEDPMADYVSAGLTEDGGGDPDMYGGVMSPISSDDETTEEDPMEQFFDPSFSEEKKIYAGSSVTTGALLLLLLVFILKHGLSKAAIKDLLDLLNFMVPGCAPKSWQFFKKHLTGTNDKTELHFYCPRCTSYLGVEPGDECGVCQKSLNRKSLLDKAYYFLVMPLEIQLRSILSNVHTKLGKHFTRETSISDVNTGTGYKHDRQDASITLSFNCEGSPVFSSSKFSVWPILCTINELPYAERCKNVLLHTLWFGRGKPQVQSFFTPFIYEVQKLSEAGFCWRDETGFERHTRVTARVCVCDAVTRAMLQNFKPFNRVFGCGFCYHKGEMVQKGSTYTRVYPIQMDGCDLRHMVETVQIAEFVMENDDDEDQMGVKGPSPLILLPSFDIIQGFIPDYMHCVCLGVTRQFVNLWFDPLYANKGFHLTRRHLANLDKAICEIQPPDEIRQSPRCLSERMYWKASEWRAFALLYSPVILRNVLPMLYYKHWMLLACALHTLLSQFATQDELNCAELCLVQFVAKIPSLYGLEHCSYNCHLLTHLTESARDWGLLWANSAFVYENMKDRLLQMYSGTKSASSQIFKNVFSYEKVVKKGSAVLEDESTEMKDFFGSMTNCDIVAEPTDCIREHLVTLGCGSCRSLTAREVAALQKSDTLTWCHRQSVTEYKRCISKNMLVASLDDSVAVKWNNSVIETTSCFALVESLVVVQKPCSCERSTNCSCRELIIFYKQLQRVSRQPAIHDSQINANIAKFLVKVRRSGELCAMTCVDITAKCIMIEHEGQLYVMKMPVFETR</sequence>
<dbReference type="PANTHER" id="PTHR46579:SF1">
    <property type="entry name" value="F5_8 TYPE C DOMAIN-CONTAINING PROTEIN"/>
    <property type="match status" value="1"/>
</dbReference>
<dbReference type="AlphaFoldDB" id="A0A9Y4N5J3"/>
<dbReference type="Gene3D" id="1.10.10.10">
    <property type="entry name" value="Winged helix-like DNA-binding domain superfamily/Winged helix DNA-binding domain"/>
    <property type="match status" value="1"/>
</dbReference>
<feature type="compositionally biased region" description="Acidic residues" evidence="1">
    <location>
        <begin position="224"/>
        <end position="233"/>
    </location>
</feature>
<organism evidence="3 4">
    <name type="scientific">Stegastes partitus</name>
    <name type="common">bicolor damselfish</name>
    <dbReference type="NCBI Taxonomy" id="144197"/>
    <lineage>
        <taxon>Eukaryota</taxon>
        <taxon>Metazoa</taxon>
        <taxon>Chordata</taxon>
        <taxon>Craniata</taxon>
        <taxon>Vertebrata</taxon>
        <taxon>Euteleostomi</taxon>
        <taxon>Actinopterygii</taxon>
        <taxon>Neopterygii</taxon>
        <taxon>Teleostei</taxon>
        <taxon>Neoteleostei</taxon>
        <taxon>Acanthomorphata</taxon>
        <taxon>Ovalentaria</taxon>
        <taxon>Pomacentridae</taxon>
        <taxon>Stegastes</taxon>
    </lineage>
</organism>
<evidence type="ECO:0000256" key="1">
    <source>
        <dbReference type="SAM" id="MobiDB-lite"/>
    </source>
</evidence>
<dbReference type="RefSeq" id="XP_008294686.1">
    <property type="nucleotide sequence ID" value="XM_008296464.1"/>
</dbReference>
<dbReference type="PANTHER" id="PTHR46579">
    <property type="entry name" value="F5/8 TYPE C DOMAIN-CONTAINING PROTEIN-RELATED"/>
    <property type="match status" value="1"/>
</dbReference>
<accession>A0A9Y4N5J3</accession>
<dbReference type="InterPro" id="IPR057667">
    <property type="entry name" value="HTH_SB"/>
</dbReference>
<evidence type="ECO:0000313" key="3">
    <source>
        <dbReference type="Proteomes" id="UP000694891"/>
    </source>
</evidence>
<dbReference type="SUPFAM" id="SSF46689">
    <property type="entry name" value="Homeodomain-like"/>
    <property type="match status" value="1"/>
</dbReference>
<feature type="compositionally biased region" description="Acidic residues" evidence="1">
    <location>
        <begin position="171"/>
        <end position="180"/>
    </location>
</feature>
<dbReference type="InterPro" id="IPR009057">
    <property type="entry name" value="Homeodomain-like_sf"/>
</dbReference>
<feature type="domain" description="Sleeping Beauty transposase HTH" evidence="2">
    <location>
        <begin position="2"/>
        <end position="53"/>
    </location>
</feature>
<reference evidence="4" key="1">
    <citation type="submission" date="2025-08" db="UniProtKB">
        <authorList>
            <consortium name="RefSeq"/>
        </authorList>
    </citation>
    <scope>IDENTIFICATION</scope>
</reference>
<protein>
    <submittedName>
        <fullName evidence="4">Uncharacterized protein LOC103368185</fullName>
    </submittedName>
</protein>
<feature type="region of interest" description="Disordered" evidence="1">
    <location>
        <begin position="57"/>
        <end position="233"/>
    </location>
</feature>
<feature type="compositionally biased region" description="Basic and acidic residues" evidence="1">
    <location>
        <begin position="73"/>
        <end position="89"/>
    </location>
</feature>
<dbReference type="GeneID" id="103368185"/>
<proteinExistence type="predicted"/>